<name>A0A178UT94_ARATH</name>
<dbReference type="PROSITE" id="PS50222">
    <property type="entry name" value="EF_HAND_2"/>
    <property type="match status" value="4"/>
</dbReference>
<dbReference type="FunFam" id="1.10.510.10:FF:001411">
    <property type="entry name" value="Calcium-dependent protein kinase 27"/>
    <property type="match status" value="1"/>
</dbReference>
<dbReference type="SUPFAM" id="SSF47473">
    <property type="entry name" value="EF-hand"/>
    <property type="match status" value="1"/>
</dbReference>
<dbReference type="InterPro" id="IPR050205">
    <property type="entry name" value="CDPK_Ser/Thr_kinases"/>
</dbReference>
<dbReference type="Pfam" id="PF00069">
    <property type="entry name" value="Pkinase"/>
    <property type="match status" value="1"/>
</dbReference>
<keyword evidence="6" id="KW-0808">Transferase</keyword>
<evidence type="ECO:0000256" key="17">
    <source>
        <dbReference type="ARBA" id="ARBA00048679"/>
    </source>
</evidence>
<feature type="domain" description="EF-hand" evidence="21">
    <location>
        <begin position="332"/>
        <end position="367"/>
    </location>
</feature>
<evidence type="ECO:0000256" key="16">
    <source>
        <dbReference type="ARBA" id="ARBA00047899"/>
    </source>
</evidence>
<comment type="subcellular location">
    <subcellularLocation>
        <location evidence="1">Membrane</location>
        <topology evidence="1">Lipid-anchor</topology>
    </subcellularLocation>
</comment>
<dbReference type="InterPro" id="IPR002048">
    <property type="entry name" value="EF_hand_dom"/>
</dbReference>
<dbReference type="GO" id="GO:0005524">
    <property type="term" value="F:ATP binding"/>
    <property type="evidence" value="ECO:0007669"/>
    <property type="project" value="UniProtKB-UniRule"/>
</dbReference>
<proteinExistence type="inferred from homology"/>
<evidence type="ECO:0000256" key="8">
    <source>
        <dbReference type="ARBA" id="ARBA00022723"/>
    </source>
</evidence>
<dbReference type="Gene3D" id="1.10.238.10">
    <property type="entry name" value="EF-hand"/>
    <property type="match status" value="1"/>
</dbReference>
<dbReference type="PANTHER" id="PTHR24349">
    <property type="entry name" value="SERINE/THREONINE-PROTEIN KINASE"/>
    <property type="match status" value="1"/>
</dbReference>
<dbReference type="Gene3D" id="1.10.510.10">
    <property type="entry name" value="Transferase(Phosphotransferase) domain 1"/>
    <property type="match status" value="1"/>
</dbReference>
<evidence type="ECO:0000256" key="2">
    <source>
        <dbReference type="ARBA" id="ARBA00005354"/>
    </source>
</evidence>
<dbReference type="PROSITE" id="PS50011">
    <property type="entry name" value="PROTEIN_KINASE_DOM"/>
    <property type="match status" value="1"/>
</dbReference>
<dbReference type="SUPFAM" id="SSF56112">
    <property type="entry name" value="Protein kinase-like (PK-like)"/>
    <property type="match status" value="1"/>
</dbReference>
<evidence type="ECO:0000256" key="10">
    <source>
        <dbReference type="ARBA" id="ARBA00022741"/>
    </source>
</evidence>
<keyword evidence="10 19" id="KW-0547">Nucleotide-binding</keyword>
<protein>
    <recommendedName>
        <fullName evidence="3">non-specific serine/threonine protein kinase</fullName>
        <ecNumber evidence="3">2.7.11.1</ecNumber>
    </recommendedName>
</protein>
<evidence type="ECO:0000259" key="20">
    <source>
        <dbReference type="PROSITE" id="PS50011"/>
    </source>
</evidence>
<comment type="caution">
    <text evidence="22">The sequence shown here is derived from an EMBL/GenBank/DDBJ whole genome shotgun (WGS) entry which is preliminary data.</text>
</comment>
<feature type="domain" description="EF-hand" evidence="21">
    <location>
        <begin position="368"/>
        <end position="403"/>
    </location>
</feature>
<dbReference type="AlphaFoldDB" id="A0A178UT94"/>
<dbReference type="PROSITE" id="PS00107">
    <property type="entry name" value="PROTEIN_KINASE_ATP"/>
    <property type="match status" value="1"/>
</dbReference>
<evidence type="ECO:0000256" key="13">
    <source>
        <dbReference type="ARBA" id="ARBA00022840"/>
    </source>
</evidence>
<dbReference type="Proteomes" id="UP000078284">
    <property type="component" value="Chromosome 4"/>
</dbReference>
<feature type="domain" description="EF-hand" evidence="21">
    <location>
        <begin position="444"/>
        <end position="474"/>
    </location>
</feature>
<evidence type="ECO:0000256" key="11">
    <source>
        <dbReference type="ARBA" id="ARBA00022777"/>
    </source>
</evidence>
<evidence type="ECO:0000256" key="5">
    <source>
        <dbReference type="ARBA" id="ARBA00022553"/>
    </source>
</evidence>
<feature type="domain" description="EF-hand" evidence="21">
    <location>
        <begin position="404"/>
        <end position="439"/>
    </location>
</feature>
<evidence type="ECO:0000313" key="22">
    <source>
        <dbReference type="EMBL" id="OAO97236.1"/>
    </source>
</evidence>
<dbReference type="FunFam" id="1.10.238.10:FF:000015">
    <property type="entry name" value="Calcium-dependent protein kinase 1"/>
    <property type="match status" value="1"/>
</dbReference>
<evidence type="ECO:0000256" key="15">
    <source>
        <dbReference type="ARBA" id="ARBA00023288"/>
    </source>
</evidence>
<dbReference type="EC" id="2.7.11.1" evidence="3"/>
<evidence type="ECO:0000256" key="14">
    <source>
        <dbReference type="ARBA" id="ARBA00023136"/>
    </source>
</evidence>
<dbReference type="PROSITE" id="PS00018">
    <property type="entry name" value="EF_HAND_1"/>
    <property type="match status" value="4"/>
</dbReference>
<keyword evidence="5" id="KW-0597">Phosphoprotein</keyword>
<feature type="binding site" evidence="19">
    <location>
        <position position="61"/>
    </location>
    <ligand>
        <name>ATP</name>
        <dbReference type="ChEBI" id="CHEBI:30616"/>
    </ligand>
</feature>
<keyword evidence="8" id="KW-0479">Metal-binding</keyword>
<evidence type="ECO:0000256" key="7">
    <source>
        <dbReference type="ARBA" id="ARBA00022707"/>
    </source>
</evidence>
<keyword evidence="4" id="KW-0723">Serine/threonine-protein kinase</keyword>
<dbReference type="GO" id="GO:0016020">
    <property type="term" value="C:membrane"/>
    <property type="evidence" value="ECO:0007669"/>
    <property type="project" value="UniProtKB-SubCell"/>
</dbReference>
<dbReference type="InterPro" id="IPR017441">
    <property type="entry name" value="Protein_kinase_ATP_BS"/>
</dbReference>
<evidence type="ECO:0000313" key="23">
    <source>
        <dbReference type="Proteomes" id="UP000078284"/>
    </source>
</evidence>
<dbReference type="InterPro" id="IPR018247">
    <property type="entry name" value="EF_Hand_1_Ca_BS"/>
</dbReference>
<evidence type="ECO:0000256" key="19">
    <source>
        <dbReference type="PROSITE-ProRule" id="PRU10141"/>
    </source>
</evidence>
<dbReference type="Pfam" id="PF13499">
    <property type="entry name" value="EF-hand_7"/>
    <property type="match status" value="2"/>
</dbReference>
<keyword evidence="13 19" id="KW-0067">ATP-binding</keyword>
<evidence type="ECO:0000256" key="18">
    <source>
        <dbReference type="ARBA" id="ARBA00058232"/>
    </source>
</evidence>
<evidence type="ECO:0000256" key="9">
    <source>
        <dbReference type="ARBA" id="ARBA00022737"/>
    </source>
</evidence>
<keyword evidence="12" id="KW-0106">Calcium</keyword>
<comment type="catalytic activity">
    <reaction evidence="17">
        <text>L-seryl-[protein] + ATP = O-phospho-L-seryl-[protein] + ADP + H(+)</text>
        <dbReference type="Rhea" id="RHEA:17989"/>
        <dbReference type="Rhea" id="RHEA-COMP:9863"/>
        <dbReference type="Rhea" id="RHEA-COMP:11604"/>
        <dbReference type="ChEBI" id="CHEBI:15378"/>
        <dbReference type="ChEBI" id="CHEBI:29999"/>
        <dbReference type="ChEBI" id="CHEBI:30616"/>
        <dbReference type="ChEBI" id="CHEBI:83421"/>
        <dbReference type="ChEBI" id="CHEBI:456216"/>
        <dbReference type="EC" id="2.7.11.1"/>
    </reaction>
</comment>
<dbReference type="InterPro" id="IPR000719">
    <property type="entry name" value="Prot_kinase_dom"/>
</dbReference>
<organism evidence="22 23">
    <name type="scientific">Arabidopsis thaliana</name>
    <name type="common">Mouse-ear cress</name>
    <dbReference type="NCBI Taxonomy" id="3702"/>
    <lineage>
        <taxon>Eukaryota</taxon>
        <taxon>Viridiplantae</taxon>
        <taxon>Streptophyta</taxon>
        <taxon>Embryophyta</taxon>
        <taxon>Tracheophyta</taxon>
        <taxon>Spermatophyta</taxon>
        <taxon>Magnoliopsida</taxon>
        <taxon>eudicotyledons</taxon>
        <taxon>Gunneridae</taxon>
        <taxon>Pentapetalae</taxon>
        <taxon>rosids</taxon>
        <taxon>malvids</taxon>
        <taxon>Brassicales</taxon>
        <taxon>Brassicaceae</taxon>
        <taxon>Camelineae</taxon>
        <taxon>Arabidopsis</taxon>
    </lineage>
</organism>
<evidence type="ECO:0000259" key="21">
    <source>
        <dbReference type="PROSITE" id="PS50222"/>
    </source>
</evidence>
<dbReference type="CDD" id="cd05117">
    <property type="entry name" value="STKc_CAMK"/>
    <property type="match status" value="1"/>
</dbReference>
<dbReference type="EMBL" id="LUHQ01000004">
    <property type="protein sequence ID" value="OAO97236.1"/>
    <property type="molecule type" value="Genomic_DNA"/>
</dbReference>
<dbReference type="FunFam" id="3.30.200.20:FF:001210">
    <property type="entry name" value="Calcium-dependent protein kinase 31"/>
    <property type="match status" value="1"/>
</dbReference>
<reference evidence="23" key="1">
    <citation type="journal article" date="2016" name="Proc. Natl. Acad. Sci. U.S.A.">
        <title>Chromosome-level assembly of Arabidopsis thaliana Ler reveals the extent of translocation and inversion polymorphisms.</title>
        <authorList>
            <person name="Zapata L."/>
            <person name="Ding J."/>
            <person name="Willing E.M."/>
            <person name="Hartwig B."/>
            <person name="Bezdan D."/>
            <person name="Jiao W.B."/>
            <person name="Patel V."/>
            <person name="Velikkakam James G."/>
            <person name="Koornneef M."/>
            <person name="Ossowski S."/>
            <person name="Schneeberger K."/>
        </authorList>
    </citation>
    <scope>NUCLEOTIDE SEQUENCE [LARGE SCALE GENOMIC DNA]</scope>
    <source>
        <strain evidence="23">cv. Landsberg erecta</strain>
    </source>
</reference>
<dbReference type="ExpressionAtlas" id="A0A178UT94">
    <property type="expression patterns" value="baseline and differential"/>
</dbReference>
<evidence type="ECO:0000256" key="1">
    <source>
        <dbReference type="ARBA" id="ARBA00004635"/>
    </source>
</evidence>
<comment type="function">
    <text evidence="18">May play a role in signal transduction pathways that involve calcium as a second messenger.</text>
</comment>
<evidence type="ECO:0000256" key="12">
    <source>
        <dbReference type="ARBA" id="ARBA00022837"/>
    </source>
</evidence>
<evidence type="ECO:0000256" key="4">
    <source>
        <dbReference type="ARBA" id="ARBA00022527"/>
    </source>
</evidence>
<comment type="catalytic activity">
    <reaction evidence="16">
        <text>L-threonyl-[protein] + ATP = O-phospho-L-threonyl-[protein] + ADP + H(+)</text>
        <dbReference type="Rhea" id="RHEA:46608"/>
        <dbReference type="Rhea" id="RHEA-COMP:11060"/>
        <dbReference type="Rhea" id="RHEA-COMP:11605"/>
        <dbReference type="ChEBI" id="CHEBI:15378"/>
        <dbReference type="ChEBI" id="CHEBI:30013"/>
        <dbReference type="ChEBI" id="CHEBI:30616"/>
        <dbReference type="ChEBI" id="CHEBI:61977"/>
        <dbReference type="ChEBI" id="CHEBI:456216"/>
        <dbReference type="EC" id="2.7.11.1"/>
    </reaction>
</comment>
<evidence type="ECO:0000256" key="3">
    <source>
        <dbReference type="ARBA" id="ARBA00012513"/>
    </source>
</evidence>
<evidence type="ECO:0000256" key="6">
    <source>
        <dbReference type="ARBA" id="ARBA00022679"/>
    </source>
</evidence>
<dbReference type="SMART" id="SM00220">
    <property type="entry name" value="S_TKc"/>
    <property type="match status" value="1"/>
</dbReference>
<comment type="similarity">
    <text evidence="2">Belongs to the protein kinase superfamily. CAMK Ser/Thr protein kinase family. CaMK subfamily.</text>
</comment>
<feature type="domain" description="Protein kinase" evidence="20">
    <location>
        <begin position="28"/>
        <end position="290"/>
    </location>
</feature>
<gene>
    <name evidence="22" type="ordered locus">AXX17_At4g05610</name>
</gene>
<dbReference type="InterPro" id="IPR011992">
    <property type="entry name" value="EF-hand-dom_pair"/>
</dbReference>
<keyword evidence="11" id="KW-0418">Kinase</keyword>
<accession>A0A178UT94</accession>
<sequence length="484" mass="54757">MGCYSSKNLKQSKRTILEKPFVDIGKVYILGDELGQGQFGITRKCVEKTSGKTYACKTILKMNLKSREDEEAVKREIRIMKHLSGEPNIVEFKKAYEDRDSVHIVMEYCGGGELFKKIEALSKDGKSYSEKEAVEIIRPIVNVVKNCHYMGVMLRDLKPENFLLSSTDKNATVKAIDFGCSVFIEEGEVHWKFAGSAYYIAPEVLQGKYGKEADIWSAGIILYILLCGKPPFVTEPEAQMFSEIKSAKIDVDSESWKFIDVKAKHLVNRMLNRNPKERISAAEVLGHPWMKDGEASDKPIDGVVLSRLKQFRDMNKLKKVALKVIAANLSEEEIKGLKTLFTNIDTDKSGTITLEELKTGLTRLGSNLSKTEVEQLMEAADVDGNGTIDIDEFISATMHRYRLDRDDHVYQAFQHFDKDNDGHITKEELEMAMKEHGVGDEVSIKQIITEVDTDNDGKINFEEFRTMMRSGSSLQPQRELLPIK</sequence>
<dbReference type="GO" id="GO:0005509">
    <property type="term" value="F:calcium ion binding"/>
    <property type="evidence" value="ECO:0007669"/>
    <property type="project" value="InterPro"/>
</dbReference>
<keyword evidence="14" id="KW-0472">Membrane</keyword>
<dbReference type="GO" id="GO:0004674">
    <property type="term" value="F:protein serine/threonine kinase activity"/>
    <property type="evidence" value="ECO:0007669"/>
    <property type="project" value="UniProtKB-KW"/>
</dbReference>
<keyword evidence="7" id="KW-0519">Myristate</keyword>
<dbReference type="Gene3D" id="3.30.200.20">
    <property type="entry name" value="Phosphorylase Kinase, domain 1"/>
    <property type="match status" value="1"/>
</dbReference>
<keyword evidence="15" id="KW-0449">Lipoprotein</keyword>
<keyword evidence="9" id="KW-0677">Repeat</keyword>
<dbReference type="SMART" id="SM00054">
    <property type="entry name" value="EFh"/>
    <property type="match status" value="4"/>
</dbReference>
<dbReference type="InterPro" id="IPR011009">
    <property type="entry name" value="Kinase-like_dom_sf"/>
</dbReference>